<protein>
    <submittedName>
        <fullName evidence="2">Uncharacterized protein</fullName>
    </submittedName>
</protein>
<proteinExistence type="predicted"/>
<dbReference type="WBParaSite" id="ACRNAN_scaffold12871.g19481.t1">
    <property type="protein sequence ID" value="ACRNAN_scaffold12871.g19481.t1"/>
    <property type="gene ID" value="ACRNAN_scaffold12871.g19481"/>
</dbReference>
<sequence>MRTRTSLPGALGNGIFTVEFR</sequence>
<organism evidence="1 2">
    <name type="scientific">Acrobeloides nanus</name>
    <dbReference type="NCBI Taxonomy" id="290746"/>
    <lineage>
        <taxon>Eukaryota</taxon>
        <taxon>Metazoa</taxon>
        <taxon>Ecdysozoa</taxon>
        <taxon>Nematoda</taxon>
        <taxon>Chromadorea</taxon>
        <taxon>Rhabditida</taxon>
        <taxon>Tylenchina</taxon>
        <taxon>Cephalobomorpha</taxon>
        <taxon>Cephaloboidea</taxon>
        <taxon>Cephalobidae</taxon>
        <taxon>Acrobeloides</taxon>
    </lineage>
</organism>
<keyword evidence="1" id="KW-1185">Reference proteome</keyword>
<name>A0A914CQE8_9BILA</name>
<dbReference type="Proteomes" id="UP000887540">
    <property type="component" value="Unplaced"/>
</dbReference>
<reference evidence="2" key="1">
    <citation type="submission" date="2022-11" db="UniProtKB">
        <authorList>
            <consortium name="WormBaseParasite"/>
        </authorList>
    </citation>
    <scope>IDENTIFICATION</scope>
</reference>
<evidence type="ECO:0000313" key="1">
    <source>
        <dbReference type="Proteomes" id="UP000887540"/>
    </source>
</evidence>
<accession>A0A914CQE8</accession>
<evidence type="ECO:0000313" key="2">
    <source>
        <dbReference type="WBParaSite" id="ACRNAN_scaffold12871.g19481.t1"/>
    </source>
</evidence>
<dbReference type="AlphaFoldDB" id="A0A914CQE8"/>